<reference evidence="3" key="1">
    <citation type="journal article" date="2019" name="Int. J. Syst. Evol. Microbiol.">
        <title>The Global Catalogue of Microorganisms (GCM) 10K type strain sequencing project: providing services to taxonomists for standard genome sequencing and annotation.</title>
        <authorList>
            <consortium name="The Broad Institute Genomics Platform"/>
            <consortium name="The Broad Institute Genome Sequencing Center for Infectious Disease"/>
            <person name="Wu L."/>
            <person name="Ma J."/>
        </authorList>
    </citation>
    <scope>NUCLEOTIDE SEQUENCE [LARGE SCALE GENOMIC DNA]</scope>
    <source>
        <strain evidence="3">CCUG 50347</strain>
    </source>
</reference>
<dbReference type="Gene3D" id="3.40.50.720">
    <property type="entry name" value="NAD(P)-binding Rossmann-like Domain"/>
    <property type="match status" value="1"/>
</dbReference>
<feature type="domain" description="Enoyl reductase (ER)" evidence="1">
    <location>
        <begin position="10"/>
        <end position="311"/>
    </location>
</feature>
<dbReference type="CDD" id="cd08241">
    <property type="entry name" value="QOR1"/>
    <property type="match status" value="1"/>
</dbReference>
<proteinExistence type="predicted"/>
<evidence type="ECO:0000313" key="3">
    <source>
        <dbReference type="Proteomes" id="UP001595909"/>
    </source>
</evidence>
<dbReference type="PANTHER" id="PTHR43677">
    <property type="entry name" value="SHORT-CHAIN DEHYDROGENASE/REDUCTASE"/>
    <property type="match status" value="1"/>
</dbReference>
<dbReference type="InterPro" id="IPR051397">
    <property type="entry name" value="Zn-ADH-like_protein"/>
</dbReference>
<dbReference type="SUPFAM" id="SSF50129">
    <property type="entry name" value="GroES-like"/>
    <property type="match status" value="1"/>
</dbReference>
<dbReference type="PANTHER" id="PTHR43677:SF4">
    <property type="entry name" value="QUINONE OXIDOREDUCTASE-LIKE PROTEIN 2"/>
    <property type="match status" value="1"/>
</dbReference>
<dbReference type="Proteomes" id="UP001595909">
    <property type="component" value="Unassembled WGS sequence"/>
</dbReference>
<dbReference type="SMART" id="SM00829">
    <property type="entry name" value="PKS_ER"/>
    <property type="match status" value="1"/>
</dbReference>
<dbReference type="Pfam" id="PF08240">
    <property type="entry name" value="ADH_N"/>
    <property type="match status" value="1"/>
</dbReference>
<dbReference type="GO" id="GO:0016491">
    <property type="term" value="F:oxidoreductase activity"/>
    <property type="evidence" value="ECO:0007669"/>
    <property type="project" value="UniProtKB-KW"/>
</dbReference>
<dbReference type="InterPro" id="IPR020843">
    <property type="entry name" value="ER"/>
</dbReference>
<dbReference type="EMBL" id="JBHSIM010000017">
    <property type="protein sequence ID" value="MFC4832330.1"/>
    <property type="molecule type" value="Genomic_DNA"/>
</dbReference>
<gene>
    <name evidence="2" type="ORF">ACFPEL_07910</name>
</gene>
<evidence type="ECO:0000313" key="2">
    <source>
        <dbReference type="EMBL" id="MFC4832330.1"/>
    </source>
</evidence>
<evidence type="ECO:0000259" key="1">
    <source>
        <dbReference type="SMART" id="SM00829"/>
    </source>
</evidence>
<dbReference type="InterPro" id="IPR013154">
    <property type="entry name" value="ADH-like_N"/>
</dbReference>
<sequence length="315" mass="33544">MRAWRVPRYGPFDEVLEIADVPRPPAADGTRVRVEAAALNFADILHTAGEYQERVPPPFTPGLEVAGVTDDGRRVFGPVALPHGGFAEEAVLRTTWPWPEGMSAGQAAGFFVAYQTGWCALHHRTTLGAGETLLVLAAAGGVGAAAVQLGRAAGARVIAQVGDEAKAAVVRALGADEVVVGHDDLVTAVRELTDGRGADVVYDPVGGDLFDAARRVVAWEGRLLVIGFAGGRIAEAPTNHALVKNYGVVGVHWAAYQQRAPELVAAWQREIEVLWERRAIDPLVGAEYAFEDLPAAFTELQARRTTGRVVLLPPT</sequence>
<dbReference type="EC" id="1.-.-.-" evidence="2"/>
<name>A0ABV9RF25_9PSEU</name>
<accession>A0ABV9RF25</accession>
<keyword evidence="2" id="KW-0560">Oxidoreductase</keyword>
<keyword evidence="3" id="KW-1185">Reference proteome</keyword>
<protein>
    <submittedName>
        <fullName evidence="2">NADPH:quinone oxidoreductase family protein</fullName>
        <ecNumber evidence="2">1.-.-.-</ecNumber>
    </submittedName>
</protein>
<comment type="caution">
    <text evidence="2">The sequence shown here is derived from an EMBL/GenBank/DDBJ whole genome shotgun (WGS) entry which is preliminary data.</text>
</comment>
<dbReference type="RefSeq" id="WP_274190421.1">
    <property type="nucleotide sequence ID" value="NZ_BAABHN010000017.1"/>
</dbReference>
<dbReference type="PROSITE" id="PS01162">
    <property type="entry name" value="QOR_ZETA_CRYSTAL"/>
    <property type="match status" value="1"/>
</dbReference>
<dbReference type="Pfam" id="PF00107">
    <property type="entry name" value="ADH_zinc_N"/>
    <property type="match status" value="1"/>
</dbReference>
<organism evidence="2 3">
    <name type="scientific">Actinomycetospora chibensis</name>
    <dbReference type="NCBI Taxonomy" id="663606"/>
    <lineage>
        <taxon>Bacteria</taxon>
        <taxon>Bacillati</taxon>
        <taxon>Actinomycetota</taxon>
        <taxon>Actinomycetes</taxon>
        <taxon>Pseudonocardiales</taxon>
        <taxon>Pseudonocardiaceae</taxon>
        <taxon>Actinomycetospora</taxon>
    </lineage>
</organism>
<dbReference type="InterPro" id="IPR036291">
    <property type="entry name" value="NAD(P)-bd_dom_sf"/>
</dbReference>
<dbReference type="SUPFAM" id="SSF51735">
    <property type="entry name" value="NAD(P)-binding Rossmann-fold domains"/>
    <property type="match status" value="1"/>
</dbReference>
<dbReference type="Gene3D" id="3.90.180.10">
    <property type="entry name" value="Medium-chain alcohol dehydrogenases, catalytic domain"/>
    <property type="match status" value="1"/>
</dbReference>
<dbReference type="InterPro" id="IPR011032">
    <property type="entry name" value="GroES-like_sf"/>
</dbReference>
<dbReference type="InterPro" id="IPR002364">
    <property type="entry name" value="Quin_OxRdtase/zeta-crystal_CS"/>
</dbReference>
<dbReference type="InterPro" id="IPR013149">
    <property type="entry name" value="ADH-like_C"/>
</dbReference>